<feature type="compositionally biased region" description="Low complexity" evidence="1">
    <location>
        <begin position="1588"/>
        <end position="1602"/>
    </location>
</feature>
<feature type="region of interest" description="Disordered" evidence="1">
    <location>
        <begin position="1723"/>
        <end position="1756"/>
    </location>
</feature>
<dbReference type="GO" id="GO:0005777">
    <property type="term" value="C:peroxisome"/>
    <property type="evidence" value="ECO:0007669"/>
    <property type="project" value="InterPro"/>
</dbReference>
<feature type="compositionally biased region" description="Basic residues" evidence="1">
    <location>
        <begin position="3672"/>
        <end position="3684"/>
    </location>
</feature>
<feature type="compositionally biased region" description="Basic and acidic residues" evidence="1">
    <location>
        <begin position="3462"/>
        <end position="3472"/>
    </location>
</feature>
<name>A0A914GYH5_GLORO</name>
<feature type="region of interest" description="Disordered" evidence="1">
    <location>
        <begin position="3462"/>
        <end position="3482"/>
    </location>
</feature>
<accession>A0A914GYH5</accession>
<feature type="region of interest" description="Disordered" evidence="1">
    <location>
        <begin position="294"/>
        <end position="313"/>
    </location>
</feature>
<proteinExistence type="predicted"/>
<feature type="compositionally biased region" description="Basic and acidic residues" evidence="1">
    <location>
        <begin position="3926"/>
        <end position="3942"/>
    </location>
</feature>
<feature type="region of interest" description="Disordered" evidence="1">
    <location>
        <begin position="2877"/>
        <end position="2969"/>
    </location>
</feature>
<organism evidence="2 3">
    <name type="scientific">Globodera rostochiensis</name>
    <name type="common">Golden nematode worm</name>
    <name type="synonym">Heterodera rostochiensis</name>
    <dbReference type="NCBI Taxonomy" id="31243"/>
    <lineage>
        <taxon>Eukaryota</taxon>
        <taxon>Metazoa</taxon>
        <taxon>Ecdysozoa</taxon>
        <taxon>Nematoda</taxon>
        <taxon>Chromadorea</taxon>
        <taxon>Rhabditida</taxon>
        <taxon>Tylenchina</taxon>
        <taxon>Tylenchomorpha</taxon>
        <taxon>Tylenchoidea</taxon>
        <taxon>Heteroderidae</taxon>
        <taxon>Heteroderinae</taxon>
        <taxon>Globodera</taxon>
    </lineage>
</organism>
<feature type="region of interest" description="Disordered" evidence="1">
    <location>
        <begin position="1305"/>
        <end position="1364"/>
    </location>
</feature>
<feature type="compositionally biased region" description="Basic residues" evidence="1">
    <location>
        <begin position="126"/>
        <end position="140"/>
    </location>
</feature>
<feature type="compositionally biased region" description="Acidic residues" evidence="1">
    <location>
        <begin position="3981"/>
        <end position="3994"/>
    </location>
</feature>
<feature type="region of interest" description="Disordered" evidence="1">
    <location>
        <begin position="121"/>
        <end position="141"/>
    </location>
</feature>
<dbReference type="PANTHER" id="PTHR14918:SF3">
    <property type="entry name" value="KICSTOR COMPLEX PROTEIN SZT2"/>
    <property type="match status" value="1"/>
</dbReference>
<feature type="region of interest" description="Disordered" evidence="1">
    <location>
        <begin position="4148"/>
        <end position="4225"/>
    </location>
</feature>
<dbReference type="Proteomes" id="UP000887572">
    <property type="component" value="Unplaced"/>
</dbReference>
<evidence type="ECO:0000313" key="3">
    <source>
        <dbReference type="WBParaSite" id="Gr19_v10_g11951.t3"/>
    </source>
</evidence>
<feature type="compositionally biased region" description="Polar residues" evidence="1">
    <location>
        <begin position="1736"/>
        <end position="1756"/>
    </location>
</feature>
<feature type="compositionally biased region" description="Low complexity" evidence="1">
    <location>
        <begin position="4161"/>
        <end position="4171"/>
    </location>
</feature>
<feature type="compositionally biased region" description="Polar residues" evidence="1">
    <location>
        <begin position="2877"/>
        <end position="2921"/>
    </location>
</feature>
<feature type="compositionally biased region" description="Basic and acidic residues" evidence="1">
    <location>
        <begin position="1"/>
        <end position="27"/>
    </location>
</feature>
<feature type="compositionally biased region" description="Acidic residues" evidence="1">
    <location>
        <begin position="2176"/>
        <end position="2198"/>
    </location>
</feature>
<feature type="region of interest" description="Disordered" evidence="1">
    <location>
        <begin position="3920"/>
        <end position="4019"/>
    </location>
</feature>
<dbReference type="InterPro" id="IPR033228">
    <property type="entry name" value="SZT2"/>
</dbReference>
<protein>
    <submittedName>
        <fullName evidence="3">Uncharacterized protein</fullName>
    </submittedName>
</protein>
<reference evidence="3" key="1">
    <citation type="submission" date="2022-11" db="UniProtKB">
        <authorList>
            <consortium name="WormBaseParasite"/>
        </authorList>
    </citation>
    <scope>IDENTIFICATION</scope>
</reference>
<feature type="compositionally biased region" description="Polar residues" evidence="1">
    <location>
        <begin position="2932"/>
        <end position="2945"/>
    </location>
</feature>
<feature type="compositionally biased region" description="Basic and acidic residues" evidence="1">
    <location>
        <begin position="300"/>
        <end position="312"/>
    </location>
</feature>
<feature type="compositionally biased region" description="Low complexity" evidence="1">
    <location>
        <begin position="3654"/>
        <end position="3671"/>
    </location>
</feature>
<dbReference type="PANTHER" id="PTHR14918">
    <property type="entry name" value="KICSTOR COMPLEX PROTEIN SZT2"/>
    <property type="match status" value="1"/>
</dbReference>
<feature type="region of interest" description="Disordered" evidence="1">
    <location>
        <begin position="3647"/>
        <end position="3703"/>
    </location>
</feature>
<keyword evidence="2" id="KW-1185">Reference proteome</keyword>
<feature type="compositionally biased region" description="Polar residues" evidence="1">
    <location>
        <begin position="1309"/>
        <end position="1342"/>
    </location>
</feature>
<evidence type="ECO:0000313" key="2">
    <source>
        <dbReference type="Proteomes" id="UP000887572"/>
    </source>
</evidence>
<feature type="compositionally biased region" description="Polar residues" evidence="1">
    <location>
        <begin position="28"/>
        <end position="40"/>
    </location>
</feature>
<dbReference type="WBParaSite" id="Gr19_v10_g11951.t3">
    <property type="protein sequence ID" value="Gr19_v10_g11951.t3"/>
    <property type="gene ID" value="Gr19_v10_g11951"/>
</dbReference>
<feature type="region of interest" description="Disordered" evidence="1">
    <location>
        <begin position="2176"/>
        <end position="2211"/>
    </location>
</feature>
<sequence>MKGEEEKAFTKDGDGVTQQKLEKKPSSDQRYYQINNQPINRGNGCGELSSESKKNDVQTERQPTALPSSSSTKRKSLMVRTREAREVFLKMEPERRLSRMVRAEWLLEHFGSVVILEKDAKENHQQHSHHHQQQSRRGSRLKGVSVCGLLSRELTQPGKDERLRLGPNTTVTFLASSYRVVFVIDLSPSSFVIDDLDSVLYNRLIEAVIKCLRSLVKKMDIPGACNANCPTILLSLCAFSPFLCFPNDNVLLQGVLLRKESLDSVIGQLVIRVKHFVDTLVLFAQPHMREWSAGSRRSRMAKESSGKGRKENSTTPFRRVAMAAAVTSENLLSSDRGFVHSDWALIFMLRMGILSVQMMQPRSLANIVIVTDGVCSVFDQQALQGILAQLRLHSIACSFIQLRSASLRGPVLGHVGFPELFKFIATATLGTFLFEDQLDPTDSSDPLDPIQRALLTWSFQRGSNGISGGLKSPSLGEMRANYVRNKRFSRVYEGSLANLLSARLFEGYSVRHVDEIIGCVEQHPEAALTAPSATLLLIHLSLAWRPLVTIEYNIYVPKLKPAWPSVIVGQRNCALQVEVFIEAHLSCSTSNLLGERQDPFSLRAAIASLSEVDTLLLHLNSFNSDSAYWELPKEVERAVALFEFKKSSLNVELTERYESLRHSKFVSYWQPFSAIDEAFWQRLMHTHTVRLILAHDYPLPDRMFTSQRKGRFSHITSEMAFNELHAHLKRWASFALVRDQLYVCLLHEGNGSESPTKKNAVSVTPHEFFLIRTAIDLPCAIVRLSFPGSISAQTRDDILRKFTNNLGRLRTIREIQTVEIAEKLLENSERRQMMAVNRTVEFASEIELPSLCIVQKPFERILIRYHSVPCDLRRIVRLERTDSPLAKREMVLHNAVASFLSCRRQVWHFRDIFIKRTVPPLSSFEFILQTLLRLRLNQGFQLAYSRNGIITLIRQVPAQKLEIDSQLPVLEQCVLFGPTIVENGGGEQLHFGTAMNASLRRPRSLQNELENDMNQLVNNNNDNTNGDENFGTIESSRSGTLQQTSDSGRSNATINAQMVTEVWSEPTVDEGMGGGMERSRNELLRENDLLIRTLFTFDQLMGVCNSRLWVDKPFLLETAKDREGTKCHSSPDFFVQFMTDPFDLNTLLRHATQRHLMMLPAMGYADGDPHSLTRLSFLFKGLQRELSEFCDVCIEVSDEALVTSIISELEQCNSDEDELSDGFEISQTPSGIVLDKVPAATFPIWAEAGPAPADFHESSNERGAPTTLPNVDDQSFLLQQQLNQRSTSVPLLCDEQGRLKPLLRHTKGFTPTNGIEKASTSNRPPHSQRLASASTVNVATAQQRREEHHQRMAHTPSAGFLLGPPNSDECELRKKLSAPTSVTAFSQFYHQGAAPLSMNQFKSTKTPAARSLRVYAKRLNNWCLLVYVIAKDARMCRQMMKKTTKTFPVMAFLCDKPRMARNFVECGGTKTSGCYAAANAVLLETDYSALISMYLPVVDLYEHSDKVFHQQLFTKAFISSVYACLCQELFVPVPVLADVLHYRCEPTKIEVGSINEILRDTCTHLATLARTGDEPCIVTAPTRQLPLAPASSSTSNGSSPSGQTFPQPPGAIHSLSLPNSMNRSSGEDTLVMAENGGDDVEPGGGHDCRTQLDDFRTAFDQLLQRHSFYRVPGLSDFFFHWPKHHTQQEYSLSSMNLPGLEDFVKIPMTGVAFSSPPVFGTAPPLEVSRPEPKKASNFTRHSSARNTTNRNETSAASIVECRRRHTNAMESVAAKQVEDDQREAQYNSLQRHCCHSESTASWELDPFGREVYGTEGSEKSSLAGELLSVEKWPLFIQFSVSLQEHNGQSESIPVGFIPNCLKQIVDRCDISLRQQLFPSVGQFNLDHLSVHINMVVLTWPLQQQLPQHFSGEDRRRILEDIFGGSDGSEWLSHLKQQQQKQSGDELFERKVELLRQIPAEERRLLRKLQRNVQKMMNIEHVLITSRSFESREDVQFGTLLGVAGVIRDEVEGSTGSSNGHATEQTLARFDMTSKELVLVAEPEDGLRRLGEKLNSLSVEYCRLRELSVPPTSSTEEYPSSLKALPFDFDSLLENTLMLFYTCGVADLERFARTRHDSIRQIGHSFKRLTDVGGKAAIEVEEQQDPLADGEVAFILAGNAPIGHTAEGGEADLDYYEEEEEEGEDEEEEEEDEEREEQGEGFCNSSTTADDGTIAELTMPLNDSSEYDPFSQRIPPMHIILGNQHNHHNHQHRHHSGHVAEESSVDNLLGSRSNLLKRRQLLHDFWLIVQVEAGRGAAAGSESGLSVNIFFCQRSFLLHDQLFESACRLVEEQIRLVNQEVLLERMHQTEECDQLLVDHDFAPQLKSSYGLRSMGSLDPAGIGTATRPVPGEALTRAVSARLALQSSSSLLMEGGERTATAPMPSTVVSHVRDNSLTYSDEEGDHSVGALNELVRCKFRPGHFACEMVWHHWFAIHPRLQPSRTFSGGNDIGFKALRLGLEGLAVRNRSNMYVYKERNGNVVYLRLHATEESILGNIPGGNCAVGDWEEEVRKRSHNCILLAVHGVRPPGEEITEQLMNVLQRRLNSRTLEEIQNALLKNAHIRLEWSDIKFIQREPDNPNAVFFFTVPQLARHHLGSVKYYLSQQMLTFCISPKFREQSGAALHRGKYSGSASTTGVHYFSGGGTGTSRALSLAGTPTLEHHHHYHHQWTTKGSMEGRESLQHTFVPFTVPNTQSNPAGYSPTFYLVNKPPGEGKRDTGIACLEGRLDADGRLILLRGGDTSDPIQKVSRMNEMSKCIRVNHVGPEVQPMPNTCALFQFNMWQNGNVGVDELENRLRMCVHQAICDLVTEFGLLSMPLFEAALSPIRSKAGSFSISNTTPPIPSAQHSSGVHHQNSNSAAGLKPYSSSELPKPQSAQSATGPPNADGFVSPILTTAVGSSASNHSPVKPFGQQQQQQKMGADPVGVASRSERNPVTMPLMGRHQRQLQSPILFMGDDQHHQQQQQLQHLQSLEHEQAPGELLRADFVAVADVWFGHVINETKGSPEMSHSIRKFQFRLDSDTSVKKIVQVVEQKLAVLLKNERLVVCRNAPVVETAHPRRHFLQTLNSFSSLLDDPTERDLGRLVNVVSKGAEPPELVLIAFNEQISQDTLRMAHDSPAHSASIAKFADHTQIGGGSSAQCHDVVVADSRKSSAVTGRISAQRVHPLDSLEMDEEEEEMRIWRSSHEPMQMFARRMSCVSSLGCWRNRATAPVSGVDPSALMMPANTTTAAAANSATTLSSRISLSKFLPCTKPFIPRQRLLYLLVRGETINLFLYNYTNDVVAKAREIVERCTLWHNARSRLLREIGLHKMGITHLSTLKSADARLNSYMLLTWMDPETLVNNDYPVDSLTTPDFSNIPRIYAQLLLKLYRFADPAFVAKGISPWVFEDQTQQMLALREDVRSMLNDHRLFTEVHNALRMETSEQKPERRQPRWTQETATAVDPSLPEEVLAQLVGRSHEVHFVMSPLLLFPSWRRRVAAIRTGAAAVETTDVVRTEPGVVGTATACLDKHGNAVAAHSIRKKQEGAAKALGQFPPSADASVSAMSCRRYPMDPEEEPCVLRIQQLLIEDYLSYLRSIGLQIVHIDRATNSPQPIVGPTCGLVQQQHHHQFEQHLSSGSVGSMSSSTVGHQQKHVQTGKHHHQQQQQNASHPHQKGKPTQPSTETLIPEVWLYKPFFCLRIFAFHAAPQLDEHLRSNQQQRKNCARLEDNVHSVRLLEQAKNELIRQCHVHSFVYDFHLRMIMRYLVGEGQVMFNPGYNINAFLIDFLQYYACRPPLARNCVYEEIVHCSDLKVSALSIWEHFMCSEQRFGWKVIRLKNLDSSDEFMLIAKERRAAFGLDYELVRVVINPREQREKEHRITLKLYVLLVTEMTAPFILTETSPTAREEGIAETATRDEAVEQKGSMAPEGGEFTELVNNTSSRNALKRTDQQQQFVVPKEDDDDDHDQEDEDGDQQKNSSSLCSTLIGPAGSESKMTRELVDDVEEENGTFTTPAAAAAEEAKEDSVPGVEAGTEASVSSTFAPMGHHRRGHPHIQRPVVLSSGTLGHRFPVDSLKAVVPSQLARADYCYECVLAAAAELQRSTGFGAARHRRKFCSGGVLLGASAARKTDAARMSLPPSRTSTASTSSSIRKMAKKQHSLNRQRSESSQLSTESRVNILQAKKQHSNASFGADEHGSLTPANSLKGLSEWRTNQQLNQTKLGKDWTLLEEEQHQWENSHNSRQKLAIQIGHPPRRHRAHQHQRGRGAQTTSACWEANDRTSTDCERGAVLPSEQVTYLHYLSSRQRRLQILLEEEVHADRLVQFVRDADSYCYVDTLWKSLLASRTFQFPGQRAQSLFISSTSSKTSDFFPDAFVKRPTALSSDLEPFDFEAMLHVVGVEAVAKREPRVVELLRGLNWTALCRFLVQLFEGERRCRYFESSLYSYLVITNPQFLDSAALFRHSLSNGDTELFLMFKRADDVYWKSKTDAVVDAFAGQSIRKLLKEVISSLCTFVWSQLLQNSPCLA</sequence>
<evidence type="ECO:0000256" key="1">
    <source>
        <dbReference type="SAM" id="MobiDB-lite"/>
    </source>
</evidence>
<feature type="region of interest" description="Disordered" evidence="1">
    <location>
        <begin position="1"/>
        <end position="80"/>
    </location>
</feature>
<feature type="compositionally biased region" description="Polar residues" evidence="1">
    <location>
        <begin position="60"/>
        <end position="71"/>
    </location>
</feature>
<feature type="compositionally biased region" description="Basic residues" evidence="1">
    <location>
        <begin position="4174"/>
        <end position="4183"/>
    </location>
</feature>
<feature type="compositionally biased region" description="Basic and acidic residues" evidence="1">
    <location>
        <begin position="50"/>
        <end position="59"/>
    </location>
</feature>
<feature type="region of interest" description="Disordered" evidence="1">
    <location>
        <begin position="1587"/>
        <end position="1645"/>
    </location>
</feature>
<feature type="compositionally biased region" description="Polar residues" evidence="1">
    <location>
        <begin position="4184"/>
        <end position="4199"/>
    </location>
</feature>